<feature type="transmembrane region" description="Helical" evidence="1">
    <location>
        <begin position="73"/>
        <end position="95"/>
    </location>
</feature>
<evidence type="ECO:0008006" key="4">
    <source>
        <dbReference type="Google" id="ProtNLM"/>
    </source>
</evidence>
<comment type="caution">
    <text evidence="2">The sequence shown here is derived from an EMBL/GenBank/DDBJ whole genome shotgun (WGS) entry which is preliminary data.</text>
</comment>
<keyword evidence="1" id="KW-0472">Membrane</keyword>
<evidence type="ECO:0000313" key="3">
    <source>
        <dbReference type="Proteomes" id="UP001229346"/>
    </source>
</evidence>
<dbReference type="Proteomes" id="UP001229346">
    <property type="component" value="Unassembled WGS sequence"/>
</dbReference>
<feature type="transmembrane region" description="Helical" evidence="1">
    <location>
        <begin position="7"/>
        <end position="28"/>
    </location>
</feature>
<keyword evidence="1" id="KW-1133">Transmembrane helix</keyword>
<sequence>MKRSIRLLIEAGIIALITTAAICLFFNFDGYSATIVEQESQSQPIQVINEEMLAATYGHAEIMWVKSPNWQGIMTIFVSVFLIYLLVRSGILWLLSIQSRNNRE</sequence>
<keyword evidence="1" id="KW-0812">Transmembrane</keyword>
<reference evidence="2 3" key="1">
    <citation type="submission" date="2023-07" db="EMBL/GenBank/DDBJ databases">
        <title>Sorghum-associated microbial communities from plants grown in Nebraska, USA.</title>
        <authorList>
            <person name="Schachtman D."/>
        </authorList>
    </citation>
    <scope>NUCLEOTIDE SEQUENCE [LARGE SCALE GENOMIC DNA]</scope>
    <source>
        <strain evidence="2 3">CC482</strain>
    </source>
</reference>
<evidence type="ECO:0000256" key="1">
    <source>
        <dbReference type="SAM" id="Phobius"/>
    </source>
</evidence>
<proteinExistence type="predicted"/>
<evidence type="ECO:0000313" key="2">
    <source>
        <dbReference type="EMBL" id="MDQ0112558.1"/>
    </source>
</evidence>
<dbReference type="EMBL" id="JAUSSU010000003">
    <property type="protein sequence ID" value="MDQ0112558.1"/>
    <property type="molecule type" value="Genomic_DNA"/>
</dbReference>
<organism evidence="2 3">
    <name type="scientific">Paenibacillus harenae</name>
    <dbReference type="NCBI Taxonomy" id="306543"/>
    <lineage>
        <taxon>Bacteria</taxon>
        <taxon>Bacillati</taxon>
        <taxon>Bacillota</taxon>
        <taxon>Bacilli</taxon>
        <taxon>Bacillales</taxon>
        <taxon>Paenibacillaceae</taxon>
        <taxon>Paenibacillus</taxon>
    </lineage>
</organism>
<gene>
    <name evidence="2" type="ORF">J2T15_001993</name>
</gene>
<accession>A0ABT9TYW6</accession>
<dbReference type="RefSeq" id="WP_307203429.1">
    <property type="nucleotide sequence ID" value="NZ_JAUSSU010000003.1"/>
</dbReference>
<name>A0ABT9TYW6_PAEHA</name>
<protein>
    <recommendedName>
        <fullName evidence="4">DUF4306 domain-containing protein</fullName>
    </recommendedName>
</protein>
<keyword evidence="3" id="KW-1185">Reference proteome</keyword>